<dbReference type="InterPro" id="IPR011050">
    <property type="entry name" value="Pectin_lyase_fold/virulence"/>
</dbReference>
<keyword evidence="6 11" id="KW-0732">Signal</keyword>
<dbReference type="GO" id="GO:0030599">
    <property type="term" value="F:pectinesterase activity"/>
    <property type="evidence" value="ECO:0007669"/>
    <property type="project" value="UniProtKB-UniRule"/>
</dbReference>
<comment type="caution">
    <text evidence="13">The sequence shown here is derived from an EMBL/GenBank/DDBJ whole genome shotgun (WGS) entry which is preliminary data.</text>
</comment>
<sequence length="328" mass="34808">MQYLTALSALVGLALAAGRTSAPDGALVVGSGADYTTIQDAVNALSTSSSDEQSIFIQAGTYKEQVYIKALSGPLTIYGYTTDTSSYANNNVTITYGLGLSDVDNDDETATLRVWTSDFKLYNVNVENSYGEGSQALALSANAKNQGYYACKFLGFQDTILANTGAQLYAKSYISGATDFIFGLYAAAWFEQVDLRLLSASLGYITASGRSSADNSYYVINNSTVAAASGEAVDSGAFYLGRPWRDYARVVFQDTSMTDVINSAGWAEWSTSEPNTDHVTFAEYGNTGAGSKGTRASFATTLSEPVAISDVLGSNYTSASWVDTAYMA</sequence>
<evidence type="ECO:0000256" key="8">
    <source>
        <dbReference type="ARBA" id="ARBA00023085"/>
    </source>
</evidence>
<keyword evidence="14" id="KW-1185">Reference proteome</keyword>
<dbReference type="InterPro" id="IPR000070">
    <property type="entry name" value="Pectinesterase_cat"/>
</dbReference>
<evidence type="ECO:0000256" key="10">
    <source>
        <dbReference type="PROSITE-ProRule" id="PRU10040"/>
    </source>
</evidence>
<accession>A0AAI8Z465</accession>
<feature type="chain" id="PRO_5042316647" description="Pectinesterase" evidence="11">
    <location>
        <begin position="17"/>
        <end position="328"/>
    </location>
</feature>
<comment type="subcellular location">
    <subcellularLocation>
        <location evidence="1 11">Secreted</location>
    </subcellularLocation>
</comment>
<feature type="domain" description="Pectinesterase catalytic" evidence="12">
    <location>
        <begin position="33"/>
        <end position="294"/>
    </location>
</feature>
<dbReference type="SUPFAM" id="SSF51126">
    <property type="entry name" value="Pectin lyase-like"/>
    <property type="match status" value="1"/>
</dbReference>
<evidence type="ECO:0000313" key="14">
    <source>
        <dbReference type="Proteomes" id="UP001296104"/>
    </source>
</evidence>
<keyword evidence="5 11" id="KW-0964">Secreted</keyword>
<evidence type="ECO:0000259" key="12">
    <source>
        <dbReference type="Pfam" id="PF01095"/>
    </source>
</evidence>
<keyword evidence="11" id="KW-0961">Cell wall biogenesis/degradation</keyword>
<evidence type="ECO:0000256" key="1">
    <source>
        <dbReference type="ARBA" id="ARBA00004613"/>
    </source>
</evidence>
<evidence type="ECO:0000256" key="2">
    <source>
        <dbReference type="ARBA" id="ARBA00005184"/>
    </source>
</evidence>
<evidence type="ECO:0000256" key="7">
    <source>
        <dbReference type="ARBA" id="ARBA00022801"/>
    </source>
</evidence>
<dbReference type="EMBL" id="CAVMBE010000057">
    <property type="protein sequence ID" value="CAK4032051.1"/>
    <property type="molecule type" value="Genomic_DNA"/>
</dbReference>
<evidence type="ECO:0000256" key="6">
    <source>
        <dbReference type="ARBA" id="ARBA00022729"/>
    </source>
</evidence>
<dbReference type="PROSITE" id="PS00503">
    <property type="entry name" value="PECTINESTERASE_2"/>
    <property type="match status" value="1"/>
</dbReference>
<keyword evidence="8 11" id="KW-0063">Aspartyl esterase</keyword>
<evidence type="ECO:0000256" key="4">
    <source>
        <dbReference type="ARBA" id="ARBA00013229"/>
    </source>
</evidence>
<proteinExistence type="inferred from homology"/>
<organism evidence="13 14">
    <name type="scientific">Lecanosticta acicola</name>
    <dbReference type="NCBI Taxonomy" id="111012"/>
    <lineage>
        <taxon>Eukaryota</taxon>
        <taxon>Fungi</taxon>
        <taxon>Dikarya</taxon>
        <taxon>Ascomycota</taxon>
        <taxon>Pezizomycotina</taxon>
        <taxon>Dothideomycetes</taxon>
        <taxon>Dothideomycetidae</taxon>
        <taxon>Mycosphaerellales</taxon>
        <taxon>Mycosphaerellaceae</taxon>
        <taxon>Lecanosticta</taxon>
    </lineage>
</organism>
<dbReference type="FunFam" id="2.160.20.10:FF:000014">
    <property type="entry name" value="Pectinesterase"/>
    <property type="match status" value="1"/>
</dbReference>
<feature type="signal peptide" evidence="11">
    <location>
        <begin position="1"/>
        <end position="16"/>
    </location>
</feature>
<comment type="catalytic activity">
    <reaction evidence="9 11">
        <text>[(1-&gt;4)-alpha-D-galacturonosyl methyl ester](n) + n H2O = [(1-&gt;4)-alpha-D-galacturonosyl](n) + n methanol + n H(+)</text>
        <dbReference type="Rhea" id="RHEA:22380"/>
        <dbReference type="Rhea" id="RHEA-COMP:14570"/>
        <dbReference type="Rhea" id="RHEA-COMP:14573"/>
        <dbReference type="ChEBI" id="CHEBI:15377"/>
        <dbReference type="ChEBI" id="CHEBI:15378"/>
        <dbReference type="ChEBI" id="CHEBI:17790"/>
        <dbReference type="ChEBI" id="CHEBI:140522"/>
        <dbReference type="ChEBI" id="CHEBI:140523"/>
        <dbReference type="EC" id="3.1.1.11"/>
    </reaction>
</comment>
<evidence type="ECO:0000256" key="3">
    <source>
        <dbReference type="ARBA" id="ARBA00008891"/>
    </source>
</evidence>
<gene>
    <name evidence="13" type="ORF">LECACI_7A007209</name>
</gene>
<dbReference type="EC" id="3.1.1.11" evidence="4 11"/>
<comment type="function">
    <text evidence="11">Involved in maceration and soft-rotting of plant tissue.</text>
</comment>
<dbReference type="GO" id="GO:0042545">
    <property type="term" value="P:cell wall modification"/>
    <property type="evidence" value="ECO:0007669"/>
    <property type="project" value="UniProtKB-UniRule"/>
</dbReference>
<feature type="active site" evidence="10">
    <location>
        <position position="179"/>
    </location>
</feature>
<dbReference type="PANTHER" id="PTHR31321:SF127">
    <property type="entry name" value="PECTINESTERASE"/>
    <property type="match status" value="1"/>
</dbReference>
<protein>
    <recommendedName>
        <fullName evidence="4 11">Pectinesterase</fullName>
        <ecNumber evidence="4 11">3.1.1.11</ecNumber>
    </recommendedName>
</protein>
<dbReference type="PANTHER" id="PTHR31321">
    <property type="entry name" value="ACYL-COA THIOESTER HYDROLASE YBHC-RELATED"/>
    <property type="match status" value="1"/>
</dbReference>
<dbReference type="Gene3D" id="2.160.20.10">
    <property type="entry name" value="Single-stranded right-handed beta-helix, Pectin lyase-like"/>
    <property type="match status" value="1"/>
</dbReference>
<dbReference type="InterPro" id="IPR033131">
    <property type="entry name" value="Pectinesterase_Asp_AS"/>
</dbReference>
<dbReference type="GO" id="GO:0005576">
    <property type="term" value="C:extracellular region"/>
    <property type="evidence" value="ECO:0007669"/>
    <property type="project" value="UniProtKB-SubCell"/>
</dbReference>
<dbReference type="Proteomes" id="UP001296104">
    <property type="component" value="Unassembled WGS sequence"/>
</dbReference>
<dbReference type="Pfam" id="PF01095">
    <property type="entry name" value="Pectinesterase"/>
    <property type="match status" value="1"/>
</dbReference>
<evidence type="ECO:0000256" key="5">
    <source>
        <dbReference type="ARBA" id="ARBA00022525"/>
    </source>
</evidence>
<evidence type="ECO:0000256" key="9">
    <source>
        <dbReference type="ARBA" id="ARBA00047928"/>
    </source>
</evidence>
<comment type="similarity">
    <text evidence="3">Belongs to the pectinesterase family.</text>
</comment>
<name>A0AAI8Z465_9PEZI</name>
<dbReference type="InterPro" id="IPR012334">
    <property type="entry name" value="Pectin_lyas_fold"/>
</dbReference>
<dbReference type="AlphaFoldDB" id="A0AAI8Z465"/>
<dbReference type="GO" id="GO:0045490">
    <property type="term" value="P:pectin catabolic process"/>
    <property type="evidence" value="ECO:0007669"/>
    <property type="project" value="UniProtKB-UniRule"/>
</dbReference>
<evidence type="ECO:0000256" key="11">
    <source>
        <dbReference type="RuleBase" id="RU000589"/>
    </source>
</evidence>
<keyword evidence="7 11" id="KW-0378">Hydrolase</keyword>
<evidence type="ECO:0000313" key="13">
    <source>
        <dbReference type="EMBL" id="CAK4032051.1"/>
    </source>
</evidence>
<reference evidence="13" key="1">
    <citation type="submission" date="2023-11" db="EMBL/GenBank/DDBJ databases">
        <authorList>
            <person name="Alioto T."/>
            <person name="Alioto T."/>
            <person name="Gomez Garrido J."/>
        </authorList>
    </citation>
    <scope>NUCLEOTIDE SEQUENCE</scope>
</reference>
<comment type="pathway">
    <text evidence="2 11">Glycan metabolism; pectin degradation; 2-dehydro-3-deoxy-D-gluconate from pectin: step 1/5.</text>
</comment>